<keyword evidence="1" id="KW-0732">Signal</keyword>
<dbReference type="AlphaFoldDB" id="A0A502L333"/>
<reference evidence="2 3" key="1">
    <citation type="submission" date="2019-01" db="EMBL/GenBank/DDBJ databases">
        <title>Litorilituus lipolytica sp. nov., isolated from intertidal sand of the Yellow Sea in China.</title>
        <authorList>
            <person name="Liu A."/>
        </authorList>
    </citation>
    <scope>NUCLEOTIDE SEQUENCE [LARGE SCALE GENOMIC DNA]</scope>
    <source>
        <strain evidence="2 3">RZ04</strain>
    </source>
</reference>
<name>A0A502L333_9GAMM</name>
<feature type="chain" id="PRO_5021462419" evidence="1">
    <location>
        <begin position="19"/>
        <end position="189"/>
    </location>
</feature>
<sequence length="189" mass="21659">MKNCLVLLLLIMSTITFAADELTKTKIESMSAAMKNAPDFEVSHPEFHQKQELIPMGDIDAMLALLKQYPDANKEVNTFAQKAGFDNAESFYRYTIRVMSAVSAIMQGKHNPNYNAGRNREMREQALKNRMRFLGEHDKEGIAELEKEFKQMQAQEEQNQKMIASASPADKQFIRENFNWVMSKISQGE</sequence>
<dbReference type="OrthoDB" id="9954102at2"/>
<evidence type="ECO:0000256" key="1">
    <source>
        <dbReference type="SAM" id="SignalP"/>
    </source>
</evidence>
<evidence type="ECO:0000313" key="2">
    <source>
        <dbReference type="EMBL" id="TPH17299.1"/>
    </source>
</evidence>
<dbReference type="Proteomes" id="UP000315303">
    <property type="component" value="Unassembled WGS sequence"/>
</dbReference>
<keyword evidence="3" id="KW-1185">Reference proteome</keyword>
<proteinExistence type="predicted"/>
<feature type="signal peptide" evidence="1">
    <location>
        <begin position="1"/>
        <end position="18"/>
    </location>
</feature>
<comment type="caution">
    <text evidence="2">The sequence shown here is derived from an EMBL/GenBank/DDBJ whole genome shotgun (WGS) entry which is preliminary data.</text>
</comment>
<organism evidence="2 3">
    <name type="scientific">Litorilituus lipolyticus</name>
    <dbReference type="NCBI Taxonomy" id="2491017"/>
    <lineage>
        <taxon>Bacteria</taxon>
        <taxon>Pseudomonadati</taxon>
        <taxon>Pseudomonadota</taxon>
        <taxon>Gammaproteobacteria</taxon>
        <taxon>Alteromonadales</taxon>
        <taxon>Colwelliaceae</taxon>
        <taxon>Litorilituus</taxon>
    </lineage>
</organism>
<accession>A0A502L333</accession>
<dbReference type="EMBL" id="SAWY01000008">
    <property type="protein sequence ID" value="TPH17299.1"/>
    <property type="molecule type" value="Genomic_DNA"/>
</dbReference>
<dbReference type="RefSeq" id="WP_140602278.1">
    <property type="nucleotide sequence ID" value="NZ_SAWY01000008.1"/>
</dbReference>
<gene>
    <name evidence="2" type="ORF">EPA86_04755</name>
</gene>
<evidence type="ECO:0000313" key="3">
    <source>
        <dbReference type="Proteomes" id="UP000315303"/>
    </source>
</evidence>
<protein>
    <submittedName>
        <fullName evidence="2">Uncharacterized protein</fullName>
    </submittedName>
</protein>